<feature type="compositionally biased region" description="Basic and acidic residues" evidence="3">
    <location>
        <begin position="82"/>
        <end position="94"/>
    </location>
</feature>
<dbReference type="GO" id="GO:0008270">
    <property type="term" value="F:zinc ion binding"/>
    <property type="evidence" value="ECO:0007669"/>
    <property type="project" value="UniProtKB-KW"/>
</dbReference>
<evidence type="ECO:0000256" key="1">
    <source>
        <dbReference type="PROSITE-ProRule" id="PRU00042"/>
    </source>
</evidence>
<keyword evidence="2" id="KW-0175">Coiled coil</keyword>
<name>A0A9N9FPM1_9GLOM</name>
<keyword evidence="1" id="KW-0863">Zinc-finger</keyword>
<evidence type="ECO:0000256" key="3">
    <source>
        <dbReference type="SAM" id="MobiDB-lite"/>
    </source>
</evidence>
<dbReference type="PROSITE" id="PS50157">
    <property type="entry name" value="ZINC_FINGER_C2H2_2"/>
    <property type="match status" value="1"/>
</dbReference>
<dbReference type="EMBL" id="CAJVPK010000770">
    <property type="protein sequence ID" value="CAG8547683.1"/>
    <property type="molecule type" value="Genomic_DNA"/>
</dbReference>
<keyword evidence="1" id="KW-0862">Zinc</keyword>
<organism evidence="5 6">
    <name type="scientific">Diversispora eburnea</name>
    <dbReference type="NCBI Taxonomy" id="1213867"/>
    <lineage>
        <taxon>Eukaryota</taxon>
        <taxon>Fungi</taxon>
        <taxon>Fungi incertae sedis</taxon>
        <taxon>Mucoromycota</taxon>
        <taxon>Glomeromycotina</taxon>
        <taxon>Glomeromycetes</taxon>
        <taxon>Diversisporales</taxon>
        <taxon>Diversisporaceae</taxon>
        <taxon>Diversispora</taxon>
    </lineage>
</organism>
<proteinExistence type="predicted"/>
<feature type="compositionally biased region" description="Low complexity" evidence="3">
    <location>
        <begin position="99"/>
        <end position="109"/>
    </location>
</feature>
<dbReference type="InterPro" id="IPR013087">
    <property type="entry name" value="Znf_C2H2_type"/>
</dbReference>
<dbReference type="Proteomes" id="UP000789706">
    <property type="component" value="Unassembled WGS sequence"/>
</dbReference>
<evidence type="ECO:0000313" key="6">
    <source>
        <dbReference type="Proteomes" id="UP000789706"/>
    </source>
</evidence>
<dbReference type="AlphaFoldDB" id="A0A9N9FPM1"/>
<dbReference type="OrthoDB" id="2435940at2759"/>
<evidence type="ECO:0000313" key="5">
    <source>
        <dbReference type="EMBL" id="CAG8547683.1"/>
    </source>
</evidence>
<comment type="caution">
    <text evidence="5">The sequence shown here is derived from an EMBL/GenBank/DDBJ whole genome shotgun (WGS) entry which is preliminary data.</text>
</comment>
<dbReference type="PROSITE" id="PS00028">
    <property type="entry name" value="ZINC_FINGER_C2H2_1"/>
    <property type="match status" value="1"/>
</dbReference>
<gene>
    <name evidence="5" type="ORF">DEBURN_LOCUS6940</name>
</gene>
<feature type="coiled-coil region" evidence="2">
    <location>
        <begin position="508"/>
        <end position="638"/>
    </location>
</feature>
<evidence type="ECO:0000256" key="2">
    <source>
        <dbReference type="SAM" id="Coils"/>
    </source>
</evidence>
<reference evidence="5" key="1">
    <citation type="submission" date="2021-06" db="EMBL/GenBank/DDBJ databases">
        <authorList>
            <person name="Kallberg Y."/>
            <person name="Tangrot J."/>
            <person name="Rosling A."/>
        </authorList>
    </citation>
    <scope>NUCLEOTIDE SEQUENCE</scope>
    <source>
        <strain evidence="5">AZ414A</strain>
    </source>
</reference>
<accession>A0A9N9FPM1</accession>
<feature type="region of interest" description="Disordered" evidence="3">
    <location>
        <begin position="72"/>
        <end position="112"/>
    </location>
</feature>
<keyword evidence="6" id="KW-1185">Reference proteome</keyword>
<sequence>MNDITAVPGFEDDYLSDSSIEKDFRTPSPAPTYVGKGKQRADPVDEALYDRQHSMINNDQSNNQLNQEIINNQDIQPLNRNEQSDQKDSKDPKDPIVQNDTNDPNDPNDQMVEDMDLNDIMVHDNITIHDTMTPNIKTTHEIITHDEIMKQDNKDNIMVHDIMVPCPLSSIQLYLIKSILTDVELSYYLGQVSMKEKPDIKLSPLIMSINNCLQIINNEFLQKNNEDPLTKFSSSAANCCIGKLRMLEILLKRLKRFPIKIGIAVSTDKSMNTIVSFMTHIRQRYGIIDENSFKDNLRHKSSFCWPKLDVVIVYDSSFESNKKFYYPVHNPKVTILRLTSVNTLEEILIYGTIKKYHYLNTLDYERLLKIFFYGMKCKKGEVTIGVHWKNNDFKETFEEWFKEIGYHEDMLTDDVSEIYKNFNMKINDINLENLSQLKALNFRLSDVDNDQNILTSEIQQKLKRQPEFVDPADSKRLKLGNRSANNEELAKTRMSELQISFEILQRQRDSINKDLLNVQSERDNLKQEVAILQEECTRLKEKLVKYENNQELFRLKDENSKLKKSTVNLKETTLKLKRFEKEIKTLKSDNNLLGDLNAQQSEDIVMLNNCSDVLNNKLSQMQEKLRIKDEQIDMMIKEKTCLTHLSVQQTQEIGRLKSANEIQAQEINALGKQLEEFTFREFQFTRREELFKEREREIFYHREQRDMEYERNRTLSEESNLNFRSTFGNGTSDIMVGSSSLTRNGGVGGVGGGSMVRFSSENEFRCHFQNCNFSFSTHTHTHTHQRRDNHYDDGDVIVLDD</sequence>
<keyword evidence="1" id="KW-0479">Metal-binding</keyword>
<feature type="region of interest" description="Disordered" evidence="3">
    <location>
        <begin position="1"/>
        <end position="43"/>
    </location>
</feature>
<evidence type="ECO:0000259" key="4">
    <source>
        <dbReference type="PROSITE" id="PS50157"/>
    </source>
</evidence>
<feature type="domain" description="C2H2-type" evidence="4">
    <location>
        <begin position="764"/>
        <end position="795"/>
    </location>
</feature>
<protein>
    <submittedName>
        <fullName evidence="5">875_t:CDS:1</fullName>
    </submittedName>
</protein>